<evidence type="ECO:0000313" key="2">
    <source>
        <dbReference type="EMBL" id="KAF2649527.1"/>
    </source>
</evidence>
<feature type="compositionally biased region" description="Basic and acidic residues" evidence="1">
    <location>
        <begin position="77"/>
        <end position="87"/>
    </location>
</feature>
<reference evidence="2" key="1">
    <citation type="journal article" date="2020" name="Stud. Mycol.">
        <title>101 Dothideomycetes genomes: a test case for predicting lifestyles and emergence of pathogens.</title>
        <authorList>
            <person name="Haridas S."/>
            <person name="Albert R."/>
            <person name="Binder M."/>
            <person name="Bloem J."/>
            <person name="Labutti K."/>
            <person name="Salamov A."/>
            <person name="Andreopoulos B."/>
            <person name="Baker S."/>
            <person name="Barry K."/>
            <person name="Bills G."/>
            <person name="Bluhm B."/>
            <person name="Cannon C."/>
            <person name="Castanera R."/>
            <person name="Culley D."/>
            <person name="Daum C."/>
            <person name="Ezra D."/>
            <person name="Gonzalez J."/>
            <person name="Henrissat B."/>
            <person name="Kuo A."/>
            <person name="Liang C."/>
            <person name="Lipzen A."/>
            <person name="Lutzoni F."/>
            <person name="Magnuson J."/>
            <person name="Mondo S."/>
            <person name="Nolan M."/>
            <person name="Ohm R."/>
            <person name="Pangilinan J."/>
            <person name="Park H.-J."/>
            <person name="Ramirez L."/>
            <person name="Alfaro M."/>
            <person name="Sun H."/>
            <person name="Tritt A."/>
            <person name="Yoshinaga Y."/>
            <person name="Zwiers L.-H."/>
            <person name="Turgeon B."/>
            <person name="Goodwin S."/>
            <person name="Spatafora J."/>
            <person name="Crous P."/>
            <person name="Grigoriev I."/>
        </authorList>
    </citation>
    <scope>NUCLEOTIDE SEQUENCE</scope>
    <source>
        <strain evidence="2">CBS 122681</strain>
    </source>
</reference>
<evidence type="ECO:0000256" key="1">
    <source>
        <dbReference type="SAM" id="MobiDB-lite"/>
    </source>
</evidence>
<organism evidence="2 3">
    <name type="scientific">Lophiostoma macrostomum CBS 122681</name>
    <dbReference type="NCBI Taxonomy" id="1314788"/>
    <lineage>
        <taxon>Eukaryota</taxon>
        <taxon>Fungi</taxon>
        <taxon>Dikarya</taxon>
        <taxon>Ascomycota</taxon>
        <taxon>Pezizomycotina</taxon>
        <taxon>Dothideomycetes</taxon>
        <taxon>Pleosporomycetidae</taxon>
        <taxon>Pleosporales</taxon>
        <taxon>Lophiostomataceae</taxon>
        <taxon>Lophiostoma</taxon>
    </lineage>
</organism>
<name>A0A6A6SRA4_9PLEO</name>
<dbReference type="EMBL" id="MU004488">
    <property type="protein sequence ID" value="KAF2649527.1"/>
    <property type="molecule type" value="Genomic_DNA"/>
</dbReference>
<sequence length="160" mass="18362">MNTAQRPDWPNQLLSEPTIINHSKYISDFIRHFVIGNSHGQRDRSFYCPRLIWSNAQPINKNSSVRRRDGLSVTSRSMKDSGRRSPDQRCIPGQGWLPSLVHNEGSCELGVSYKGSLSTLCCKAESPSSAIRLLTRDEALVRRDSMRQRKLEYKDRITRE</sequence>
<gene>
    <name evidence="2" type="ORF">K491DRAFT_198156</name>
</gene>
<dbReference type="Proteomes" id="UP000799324">
    <property type="component" value="Unassembled WGS sequence"/>
</dbReference>
<keyword evidence="3" id="KW-1185">Reference proteome</keyword>
<dbReference type="AlphaFoldDB" id="A0A6A6SRA4"/>
<protein>
    <submittedName>
        <fullName evidence="2">Uncharacterized protein</fullName>
    </submittedName>
</protein>
<accession>A0A6A6SRA4</accession>
<evidence type="ECO:0000313" key="3">
    <source>
        <dbReference type="Proteomes" id="UP000799324"/>
    </source>
</evidence>
<feature type="region of interest" description="Disordered" evidence="1">
    <location>
        <begin position="65"/>
        <end position="90"/>
    </location>
</feature>
<proteinExistence type="predicted"/>